<organism evidence="1">
    <name type="scientific">Anguilla anguilla</name>
    <name type="common">European freshwater eel</name>
    <name type="synonym">Muraena anguilla</name>
    <dbReference type="NCBI Taxonomy" id="7936"/>
    <lineage>
        <taxon>Eukaryota</taxon>
        <taxon>Metazoa</taxon>
        <taxon>Chordata</taxon>
        <taxon>Craniata</taxon>
        <taxon>Vertebrata</taxon>
        <taxon>Euteleostomi</taxon>
        <taxon>Actinopterygii</taxon>
        <taxon>Neopterygii</taxon>
        <taxon>Teleostei</taxon>
        <taxon>Anguilliformes</taxon>
        <taxon>Anguillidae</taxon>
        <taxon>Anguilla</taxon>
    </lineage>
</organism>
<dbReference type="EMBL" id="GBXM01034887">
    <property type="protein sequence ID" value="JAH73690.1"/>
    <property type="molecule type" value="Transcribed_RNA"/>
</dbReference>
<accession>A0A0E9V881</accession>
<reference evidence="1" key="2">
    <citation type="journal article" date="2015" name="Fish Shellfish Immunol.">
        <title>Early steps in the European eel (Anguilla anguilla)-Vibrio vulnificus interaction in the gills: Role of the RtxA13 toxin.</title>
        <authorList>
            <person name="Callol A."/>
            <person name="Pajuelo D."/>
            <person name="Ebbesson L."/>
            <person name="Teles M."/>
            <person name="MacKenzie S."/>
            <person name="Amaro C."/>
        </authorList>
    </citation>
    <scope>NUCLEOTIDE SEQUENCE</scope>
</reference>
<proteinExistence type="predicted"/>
<name>A0A0E9V881_ANGAN</name>
<sequence length="20" mass="2450">MYTAFCCQMYHPLCMFFSLL</sequence>
<protein>
    <submittedName>
        <fullName evidence="1">Uncharacterized protein</fullName>
    </submittedName>
</protein>
<reference evidence="1" key="1">
    <citation type="submission" date="2014-11" db="EMBL/GenBank/DDBJ databases">
        <authorList>
            <person name="Amaro Gonzalez C."/>
        </authorList>
    </citation>
    <scope>NUCLEOTIDE SEQUENCE</scope>
</reference>
<evidence type="ECO:0000313" key="1">
    <source>
        <dbReference type="EMBL" id="JAH73690.1"/>
    </source>
</evidence>
<dbReference type="AlphaFoldDB" id="A0A0E9V881"/>